<dbReference type="Proteomes" id="UP000011885">
    <property type="component" value="Unassembled WGS sequence"/>
</dbReference>
<evidence type="ECO:0000313" key="2">
    <source>
        <dbReference type="Proteomes" id="UP000011885"/>
    </source>
</evidence>
<accession>M5U1C5</accession>
<gene>
    <name evidence="1" type="ORF">RSSM_03408</name>
</gene>
<dbReference type="AlphaFoldDB" id="M5U1C5"/>
<keyword evidence="2" id="KW-1185">Reference proteome</keyword>
<sequence length="61" mass="6736">MILEGSESARVGWMEAEQDGPRLPKANDFALADEQFQLMRLTEIGSYSASEGGWSAARTSW</sequence>
<name>M5U1C5_9BACT</name>
<proteinExistence type="predicted"/>
<comment type="caution">
    <text evidence="1">The sequence shown here is derived from an EMBL/GenBank/DDBJ whole genome shotgun (WGS) entry which is preliminary data.</text>
</comment>
<dbReference type="PATRIC" id="fig|1263870.3.peg.3624"/>
<dbReference type="EMBL" id="ANOH01000228">
    <property type="protein sequence ID" value="EMI55084.1"/>
    <property type="molecule type" value="Genomic_DNA"/>
</dbReference>
<protein>
    <submittedName>
        <fullName evidence="1">Uncharacterized protein</fullName>
    </submittedName>
</protein>
<organism evidence="1 2">
    <name type="scientific">Rhodopirellula sallentina SM41</name>
    <dbReference type="NCBI Taxonomy" id="1263870"/>
    <lineage>
        <taxon>Bacteria</taxon>
        <taxon>Pseudomonadati</taxon>
        <taxon>Planctomycetota</taxon>
        <taxon>Planctomycetia</taxon>
        <taxon>Pirellulales</taxon>
        <taxon>Pirellulaceae</taxon>
        <taxon>Rhodopirellula</taxon>
    </lineage>
</organism>
<reference evidence="1 2" key="1">
    <citation type="journal article" date="2013" name="Mar. Genomics">
        <title>Expression of sulfatases in Rhodopirellula baltica and the diversity of sulfatases in the genus Rhodopirellula.</title>
        <authorList>
            <person name="Wegner C.E."/>
            <person name="Richter-Heitmann T."/>
            <person name="Klindworth A."/>
            <person name="Klockow C."/>
            <person name="Richter M."/>
            <person name="Achstetter T."/>
            <person name="Glockner F.O."/>
            <person name="Harder J."/>
        </authorList>
    </citation>
    <scope>NUCLEOTIDE SEQUENCE [LARGE SCALE GENOMIC DNA]</scope>
    <source>
        <strain evidence="1 2">SM41</strain>
    </source>
</reference>
<evidence type="ECO:0000313" key="1">
    <source>
        <dbReference type="EMBL" id="EMI55084.1"/>
    </source>
</evidence>